<dbReference type="InterPro" id="IPR030476">
    <property type="entry name" value="Pentaxin_CS"/>
</dbReference>
<dbReference type="Pfam" id="PF13456">
    <property type="entry name" value="RVT_3"/>
    <property type="match status" value="1"/>
</dbReference>
<name>A0AAV1U0Y5_9STRA</name>
<dbReference type="InterPro" id="IPR036397">
    <property type="entry name" value="RNaseH_sf"/>
</dbReference>
<evidence type="ECO:0000313" key="4">
    <source>
        <dbReference type="Proteomes" id="UP001162060"/>
    </source>
</evidence>
<dbReference type="PANTHER" id="PTHR46387:SF2">
    <property type="entry name" value="RIBONUCLEASE HI"/>
    <property type="match status" value="1"/>
</dbReference>
<dbReference type="InterPro" id="IPR002156">
    <property type="entry name" value="RNaseH_domain"/>
</dbReference>
<evidence type="ECO:0000313" key="3">
    <source>
        <dbReference type="EMBL" id="CAK7927563.1"/>
    </source>
</evidence>
<feature type="domain" description="RNase H type-1" evidence="2">
    <location>
        <begin position="89"/>
        <end position="187"/>
    </location>
</feature>
<gene>
    <name evidence="3" type="ORF">PM001_LOCUS12713</name>
</gene>
<feature type="region of interest" description="Disordered" evidence="1">
    <location>
        <begin position="1"/>
        <end position="90"/>
    </location>
</feature>
<dbReference type="InterPro" id="IPR012337">
    <property type="entry name" value="RNaseH-like_sf"/>
</dbReference>
<evidence type="ECO:0000256" key="1">
    <source>
        <dbReference type="SAM" id="MobiDB-lite"/>
    </source>
</evidence>
<evidence type="ECO:0000259" key="2">
    <source>
        <dbReference type="Pfam" id="PF13456"/>
    </source>
</evidence>
<accession>A0AAV1U0Y5</accession>
<dbReference type="Proteomes" id="UP001162060">
    <property type="component" value="Unassembled WGS sequence"/>
</dbReference>
<comment type="caution">
    <text evidence="3">The sequence shown here is derived from an EMBL/GenBank/DDBJ whole genome shotgun (WGS) entry which is preliminary data.</text>
</comment>
<dbReference type="GO" id="GO:0003676">
    <property type="term" value="F:nucleic acid binding"/>
    <property type="evidence" value="ECO:0007669"/>
    <property type="project" value="InterPro"/>
</dbReference>
<sequence length="286" mass="31723">MEPAAPDAAGHFSRCVSPWRHPCPTWGTTTASQRGGVKDCRPSPPPELTEEEDKKDDDSDGEDINDDPYMDGERPLRFGGACRANPGPGPGGASAALFESSGHVMWMCTADYTALLLGIRAAADHGVTRLRIKGDSTLVIQQVRGIFATRNKSLRQLRIAVKAEQVQIEPATLHPIDRQTNGHADRLPTPLLTAARPRWSAECTPMDVDAPPHPRPPLYPHLNLRLPRRMSRGSRLRLRRSDEDEQEAAFKLVERLAAKIMDSYDWEEAESYITALPYALYDQPLT</sequence>
<feature type="compositionally biased region" description="Acidic residues" evidence="1">
    <location>
        <begin position="48"/>
        <end position="70"/>
    </location>
</feature>
<reference evidence="3" key="1">
    <citation type="submission" date="2024-01" db="EMBL/GenBank/DDBJ databases">
        <authorList>
            <person name="Webb A."/>
        </authorList>
    </citation>
    <scope>NUCLEOTIDE SEQUENCE</scope>
    <source>
        <strain evidence="3">Pm1</strain>
    </source>
</reference>
<dbReference type="PROSITE" id="PS00289">
    <property type="entry name" value="PTX_1"/>
    <property type="match status" value="1"/>
</dbReference>
<dbReference type="Gene3D" id="3.30.420.10">
    <property type="entry name" value="Ribonuclease H-like superfamily/Ribonuclease H"/>
    <property type="match status" value="1"/>
</dbReference>
<dbReference type="EMBL" id="CAKLBY020000111">
    <property type="protein sequence ID" value="CAK7927563.1"/>
    <property type="molecule type" value="Genomic_DNA"/>
</dbReference>
<protein>
    <recommendedName>
        <fullName evidence="2">RNase H type-1 domain-containing protein</fullName>
    </recommendedName>
</protein>
<dbReference type="AlphaFoldDB" id="A0AAV1U0Y5"/>
<organism evidence="3 4">
    <name type="scientific">Peronospora matthiolae</name>
    <dbReference type="NCBI Taxonomy" id="2874970"/>
    <lineage>
        <taxon>Eukaryota</taxon>
        <taxon>Sar</taxon>
        <taxon>Stramenopiles</taxon>
        <taxon>Oomycota</taxon>
        <taxon>Peronosporomycetes</taxon>
        <taxon>Peronosporales</taxon>
        <taxon>Peronosporaceae</taxon>
        <taxon>Peronospora</taxon>
    </lineage>
</organism>
<dbReference type="GO" id="GO:0004523">
    <property type="term" value="F:RNA-DNA hybrid ribonuclease activity"/>
    <property type="evidence" value="ECO:0007669"/>
    <property type="project" value="InterPro"/>
</dbReference>
<dbReference type="PANTHER" id="PTHR46387">
    <property type="entry name" value="POLYNUCLEOTIDYL TRANSFERASE, RIBONUCLEASE H-LIKE SUPERFAMILY PROTEIN"/>
    <property type="match status" value="1"/>
</dbReference>
<dbReference type="SUPFAM" id="SSF53098">
    <property type="entry name" value="Ribonuclease H-like"/>
    <property type="match status" value="1"/>
</dbReference>
<proteinExistence type="predicted"/>